<dbReference type="AlphaFoldDB" id="A0A5C8ZQY8"/>
<gene>
    <name evidence="2" type="ORF">FV139_17455</name>
</gene>
<feature type="signal peptide" evidence="1">
    <location>
        <begin position="1"/>
        <end position="24"/>
    </location>
</feature>
<evidence type="ECO:0000256" key="1">
    <source>
        <dbReference type="SAM" id="SignalP"/>
    </source>
</evidence>
<sequence length="259" mass="28163">MTHSRSTLLLAFSLPLLAASPAISQDSPLKNFTAIEAYLCTYNEGQTRNDLDKVITRWTKWADSNFKVPYSAWVLSPIFISSNTPVEVVWLGAWQNGIDMGKGLQTWMDKGGDLNAEFDKVVTCSEHSNSASVNLRPPPASWPGKSGIAVFANCTMAEGKTPDEGMAVQQKIAQSRYPDGSDVGVWAFIPGPGNNNPEWDYKLVTSYSDLAAFGASWDGYVNGQGWRSTLQMAQGVISCDSSRVYHSTTVRNAGINPAP</sequence>
<comment type="caution">
    <text evidence="2">The sequence shown here is derived from an EMBL/GenBank/DDBJ whole genome shotgun (WGS) entry which is preliminary data.</text>
</comment>
<keyword evidence="1" id="KW-0732">Signal</keyword>
<organism evidence="2 3">
    <name type="scientific">Parahaliea maris</name>
    <dbReference type="NCBI Taxonomy" id="2716870"/>
    <lineage>
        <taxon>Bacteria</taxon>
        <taxon>Pseudomonadati</taxon>
        <taxon>Pseudomonadota</taxon>
        <taxon>Gammaproteobacteria</taxon>
        <taxon>Cellvibrionales</taxon>
        <taxon>Halieaceae</taxon>
        <taxon>Parahaliea</taxon>
    </lineage>
</organism>
<reference evidence="2 3" key="1">
    <citation type="submission" date="2019-08" db="EMBL/GenBank/DDBJ databases">
        <title>Parahaliea maris sp. nov., isolated from the surface seawater.</title>
        <authorList>
            <person name="Liu Y."/>
        </authorList>
    </citation>
    <scope>NUCLEOTIDE SEQUENCE [LARGE SCALE GENOMIC DNA]</scope>
    <source>
        <strain evidence="2 3">HSLHS9</strain>
    </source>
</reference>
<feature type="chain" id="PRO_5023110787" evidence="1">
    <location>
        <begin position="25"/>
        <end position="259"/>
    </location>
</feature>
<dbReference type="Proteomes" id="UP000321039">
    <property type="component" value="Unassembled WGS sequence"/>
</dbReference>
<evidence type="ECO:0000313" key="2">
    <source>
        <dbReference type="EMBL" id="TXS90765.1"/>
    </source>
</evidence>
<name>A0A5C8ZQY8_9GAMM</name>
<accession>A0A5C8ZQY8</accession>
<dbReference type="EMBL" id="VRZA01000007">
    <property type="protein sequence ID" value="TXS90765.1"/>
    <property type="molecule type" value="Genomic_DNA"/>
</dbReference>
<evidence type="ECO:0000313" key="3">
    <source>
        <dbReference type="Proteomes" id="UP000321039"/>
    </source>
</evidence>
<dbReference type="RefSeq" id="WP_148069763.1">
    <property type="nucleotide sequence ID" value="NZ_VRZA01000007.1"/>
</dbReference>
<proteinExistence type="predicted"/>
<protein>
    <submittedName>
        <fullName evidence="2">Uncharacterized protein</fullName>
    </submittedName>
</protein>
<keyword evidence="3" id="KW-1185">Reference proteome</keyword>